<dbReference type="PANTHER" id="PTHR31649">
    <property type="entry name" value="AGAP009604-PA"/>
    <property type="match status" value="1"/>
</dbReference>
<evidence type="ECO:0008006" key="3">
    <source>
        <dbReference type="Google" id="ProtNLM"/>
    </source>
</evidence>
<dbReference type="Proteomes" id="UP001497525">
    <property type="component" value="Unassembled WGS sequence"/>
</dbReference>
<protein>
    <recommendedName>
        <fullName evidence="3">DUF3421 domain-containing protein</fullName>
    </recommendedName>
</protein>
<dbReference type="AlphaFoldDB" id="A0AAV2T5Z6"/>
<proteinExistence type="predicted"/>
<name>A0AAV2T5Z6_CALDB</name>
<accession>A0AAV2T5Z6</accession>
<comment type="caution">
    <text evidence="1">The sequence shown here is derived from an EMBL/GenBank/DDBJ whole genome shotgun (WGS) entry which is preliminary data.</text>
</comment>
<dbReference type="Pfam" id="PF11901">
    <property type="entry name" value="DM9"/>
    <property type="match status" value="1"/>
</dbReference>
<dbReference type="InterPro" id="IPR006616">
    <property type="entry name" value="DM9_repeat"/>
</dbReference>
<evidence type="ECO:0000313" key="2">
    <source>
        <dbReference type="Proteomes" id="UP001497525"/>
    </source>
</evidence>
<gene>
    <name evidence="1" type="ORF">CDAUBV1_LOCUS3115</name>
</gene>
<reference evidence="1" key="1">
    <citation type="submission" date="2024-06" db="EMBL/GenBank/DDBJ databases">
        <authorList>
            <person name="Liu X."/>
            <person name="Lenzi L."/>
            <person name="Haldenby T S."/>
            <person name="Uol C."/>
        </authorList>
    </citation>
    <scope>NUCLEOTIDE SEQUENCE</scope>
</reference>
<sequence length="142" mass="15548">MPVNWIPVRSGLNPSIGGVQVHPGVFVIRQQYGGHVIPGKWPLCQNKGYVSYGGEEIELDDFEFLSIPDQAYAFLPCGYGEVPPGALAAGTTDQGEPLFIARGQINNEICAGKVHPSERCAFFPWGGKEHRSEEYEVLCLLD</sequence>
<dbReference type="SMART" id="SM00696">
    <property type="entry name" value="DM9"/>
    <property type="match status" value="1"/>
</dbReference>
<organism evidence="1 2">
    <name type="scientific">Calicophoron daubneyi</name>
    <name type="common">Rumen fluke</name>
    <name type="synonym">Paramphistomum daubneyi</name>
    <dbReference type="NCBI Taxonomy" id="300641"/>
    <lineage>
        <taxon>Eukaryota</taxon>
        <taxon>Metazoa</taxon>
        <taxon>Spiralia</taxon>
        <taxon>Lophotrochozoa</taxon>
        <taxon>Platyhelminthes</taxon>
        <taxon>Trematoda</taxon>
        <taxon>Digenea</taxon>
        <taxon>Plagiorchiida</taxon>
        <taxon>Pronocephalata</taxon>
        <taxon>Paramphistomoidea</taxon>
        <taxon>Paramphistomidae</taxon>
        <taxon>Calicophoron</taxon>
    </lineage>
</organism>
<dbReference type="PANTHER" id="PTHR31649:SF1">
    <property type="entry name" value="FARNESOIC ACID O-METHYL TRANSFERASE DOMAIN-CONTAINING PROTEIN"/>
    <property type="match status" value="1"/>
</dbReference>
<evidence type="ECO:0000313" key="1">
    <source>
        <dbReference type="EMBL" id="CAL5130912.1"/>
    </source>
</evidence>
<dbReference type="EMBL" id="CAXLJL010000078">
    <property type="protein sequence ID" value="CAL5130912.1"/>
    <property type="molecule type" value="Genomic_DNA"/>
</dbReference>